<comment type="caution">
    <text evidence="3">The sequence shown here is derived from an EMBL/GenBank/DDBJ whole genome shotgun (WGS) entry which is preliminary data.</text>
</comment>
<organism evidence="3 4">
    <name type="scientific">Carya illinoinensis</name>
    <name type="common">Pecan</name>
    <dbReference type="NCBI Taxonomy" id="32201"/>
    <lineage>
        <taxon>Eukaryota</taxon>
        <taxon>Viridiplantae</taxon>
        <taxon>Streptophyta</taxon>
        <taxon>Embryophyta</taxon>
        <taxon>Tracheophyta</taxon>
        <taxon>Spermatophyta</taxon>
        <taxon>Magnoliopsida</taxon>
        <taxon>eudicotyledons</taxon>
        <taxon>Gunneridae</taxon>
        <taxon>Pentapetalae</taxon>
        <taxon>rosids</taxon>
        <taxon>fabids</taxon>
        <taxon>Fagales</taxon>
        <taxon>Juglandaceae</taxon>
        <taxon>Carya</taxon>
    </lineage>
</organism>
<reference evidence="3" key="1">
    <citation type="submission" date="2021-01" db="EMBL/GenBank/DDBJ databases">
        <authorList>
            <person name="Lovell J.T."/>
            <person name="Bentley N."/>
            <person name="Bhattarai G."/>
            <person name="Jenkins J.W."/>
            <person name="Sreedasyam A."/>
            <person name="Alarcon Y."/>
            <person name="Bock C."/>
            <person name="Boston L."/>
            <person name="Carlson J."/>
            <person name="Cervantes K."/>
            <person name="Clermont K."/>
            <person name="Krom N."/>
            <person name="Kubenka K."/>
            <person name="Mamidi S."/>
            <person name="Mattison C."/>
            <person name="Monteros M."/>
            <person name="Pisani C."/>
            <person name="Plott C."/>
            <person name="Rajasekar S."/>
            <person name="Rhein H.S."/>
            <person name="Rohla C."/>
            <person name="Song M."/>
            <person name="Hilaire R.S."/>
            <person name="Shu S."/>
            <person name="Wells L."/>
            <person name="Wang X."/>
            <person name="Webber J."/>
            <person name="Heerema R.J."/>
            <person name="Klein P."/>
            <person name="Conner P."/>
            <person name="Grauke L."/>
            <person name="Grimwood J."/>
            <person name="Schmutz J."/>
            <person name="Randall J.J."/>
        </authorList>
    </citation>
    <scope>NUCLEOTIDE SEQUENCE</scope>
    <source>
        <tissue evidence="3">Leaf</tissue>
    </source>
</reference>
<feature type="transmembrane region" description="Helical" evidence="1">
    <location>
        <begin position="105"/>
        <end position="124"/>
    </location>
</feature>
<keyword evidence="1" id="KW-1133">Transmembrane helix</keyword>
<protein>
    <recommendedName>
        <fullName evidence="5">Transmembrane protein</fullName>
    </recommendedName>
</protein>
<sequence>MKSRAFACLVLIMCTHQILSSSALRNSLDLENEGSQKLSKRLRKEQEVVLHVNGTVGLYNGKQEIYDSGKSQRGKGAYGGANIVHRPHPENKNAASLLATPTPPFFISIFVATVGFVFIFVSPFRLL</sequence>
<accession>A0A922G4J6</accession>
<evidence type="ECO:0000313" key="4">
    <source>
        <dbReference type="Proteomes" id="UP000811246"/>
    </source>
</evidence>
<evidence type="ECO:0000256" key="1">
    <source>
        <dbReference type="SAM" id="Phobius"/>
    </source>
</evidence>
<gene>
    <name evidence="3" type="ORF">I3842_01G257800</name>
</gene>
<feature type="signal peptide" evidence="2">
    <location>
        <begin position="1"/>
        <end position="20"/>
    </location>
</feature>
<keyword evidence="1" id="KW-0812">Transmembrane</keyword>
<evidence type="ECO:0000313" key="3">
    <source>
        <dbReference type="EMBL" id="KAG6734129.1"/>
    </source>
</evidence>
<evidence type="ECO:0000256" key="2">
    <source>
        <dbReference type="SAM" id="SignalP"/>
    </source>
</evidence>
<feature type="chain" id="PRO_5036956586" description="Transmembrane protein" evidence="2">
    <location>
        <begin position="21"/>
        <end position="127"/>
    </location>
</feature>
<dbReference type="AlphaFoldDB" id="A0A922G4J6"/>
<dbReference type="EMBL" id="CM031825">
    <property type="protein sequence ID" value="KAG6734129.1"/>
    <property type="molecule type" value="Genomic_DNA"/>
</dbReference>
<name>A0A922G4J6_CARIL</name>
<evidence type="ECO:0008006" key="5">
    <source>
        <dbReference type="Google" id="ProtNLM"/>
    </source>
</evidence>
<proteinExistence type="predicted"/>
<dbReference type="Proteomes" id="UP000811246">
    <property type="component" value="Chromosome 1"/>
</dbReference>
<keyword evidence="2" id="KW-0732">Signal</keyword>
<keyword evidence="1" id="KW-0472">Membrane</keyword>